<dbReference type="EC" id="2.7.1.24" evidence="9"/>
<dbReference type="AlphaFoldDB" id="T1YT22"/>
<dbReference type="Pfam" id="PF01121">
    <property type="entry name" value="CoaE"/>
    <property type="match status" value="1"/>
</dbReference>
<evidence type="ECO:0000256" key="8">
    <source>
        <dbReference type="SAM" id="Phobius"/>
    </source>
</evidence>
<keyword evidence="7" id="KW-0173">Coenzyme A biosynthesis</keyword>
<keyword evidence="4" id="KW-0547">Nucleotide-binding</keyword>
<feature type="transmembrane region" description="Helical" evidence="8">
    <location>
        <begin position="208"/>
        <end position="230"/>
    </location>
</feature>
<dbReference type="CDD" id="cd02022">
    <property type="entry name" value="DPCK"/>
    <property type="match status" value="1"/>
</dbReference>
<dbReference type="Gene3D" id="3.40.50.300">
    <property type="entry name" value="P-loop containing nucleotide triphosphate hydrolases"/>
    <property type="match status" value="1"/>
</dbReference>
<dbReference type="PANTHER" id="PTHR10695">
    <property type="entry name" value="DEPHOSPHO-COA KINASE-RELATED"/>
    <property type="match status" value="1"/>
</dbReference>
<evidence type="ECO:0000256" key="5">
    <source>
        <dbReference type="ARBA" id="ARBA00022777"/>
    </source>
</evidence>
<keyword evidence="2" id="KW-0963">Cytoplasm</keyword>
<name>T1YT22_9TRYP</name>
<keyword evidence="8" id="KW-0812">Transmembrane</keyword>
<keyword evidence="5 9" id="KW-0418">Kinase</keyword>
<keyword evidence="6" id="KW-0067">ATP-binding</keyword>
<evidence type="ECO:0000256" key="7">
    <source>
        <dbReference type="ARBA" id="ARBA00022993"/>
    </source>
</evidence>
<dbReference type="PROSITE" id="PS51219">
    <property type="entry name" value="DPCK"/>
    <property type="match status" value="1"/>
</dbReference>
<dbReference type="NCBIfam" id="TIGR00152">
    <property type="entry name" value="dephospho-CoA kinase"/>
    <property type="match status" value="1"/>
</dbReference>
<evidence type="ECO:0000313" key="9">
    <source>
        <dbReference type="EMBL" id="AGU68095.1"/>
    </source>
</evidence>
<accession>T1YT22</accession>
<dbReference type="GO" id="GO:0004140">
    <property type="term" value="F:dephospho-CoA kinase activity"/>
    <property type="evidence" value="ECO:0007669"/>
    <property type="project" value="UniProtKB-EC"/>
</dbReference>
<dbReference type="GO" id="GO:0015937">
    <property type="term" value="P:coenzyme A biosynthetic process"/>
    <property type="evidence" value="ECO:0007669"/>
    <property type="project" value="UniProtKB-KW"/>
</dbReference>
<evidence type="ECO:0000256" key="3">
    <source>
        <dbReference type="ARBA" id="ARBA00022679"/>
    </source>
</evidence>
<proteinExistence type="inferred from homology"/>
<dbReference type="SUPFAM" id="SSF52540">
    <property type="entry name" value="P-loop containing nucleoside triphosphate hydrolases"/>
    <property type="match status" value="1"/>
</dbReference>
<evidence type="ECO:0000256" key="6">
    <source>
        <dbReference type="ARBA" id="ARBA00022840"/>
    </source>
</evidence>
<dbReference type="EMBL" id="KF160093">
    <property type="protein sequence ID" value="AGU68095.1"/>
    <property type="molecule type" value="Genomic_DNA"/>
</dbReference>
<comment type="similarity">
    <text evidence="1">Belongs to the CoaE family.</text>
</comment>
<evidence type="ECO:0000256" key="2">
    <source>
        <dbReference type="ARBA" id="ARBA00022490"/>
    </source>
</evidence>
<evidence type="ECO:0000256" key="1">
    <source>
        <dbReference type="ARBA" id="ARBA00009018"/>
    </source>
</evidence>
<dbReference type="GO" id="GO:0005524">
    <property type="term" value="F:ATP binding"/>
    <property type="evidence" value="ECO:0007669"/>
    <property type="project" value="UniProtKB-KW"/>
</dbReference>
<reference evidence="9" key="1">
    <citation type="journal article" date="2013" name="PLoS ONE">
        <title>Biosynthesis of vitamins and cofactors in bacterium-harbouring trypanosomatids depends on the symbiotic association as revealed by genomic analyses.</title>
        <authorList>
            <person name="Klein C.C."/>
            <person name="Alves J.M."/>
            <person name="Serrano M.G."/>
            <person name="Buck G.A."/>
            <person name="Vasconcelos A.T."/>
            <person name="Sagot M.F."/>
            <person name="Teixeira M.M."/>
            <person name="Camargo E.P."/>
            <person name="Motta M.C."/>
        </authorList>
    </citation>
    <scope>NUCLEOTIDE SEQUENCE</scope>
    <source>
        <strain evidence="9">TCC079E</strain>
    </source>
</reference>
<keyword evidence="3 9" id="KW-0808">Transferase</keyword>
<keyword evidence="8" id="KW-0472">Membrane</keyword>
<sequence length="232" mass="25914">MILIGLTGGIACGKSTVSSLLQEKYQIHIIDADRLVRELQTAGAPCTRKIARQWPQCVDPVTGELDRAALGAIVFESKEARKKLADIMNGPIFWTIFSEIWKAWLRSGSRTVVVLDAPTLFETAIFTHFISGAVVVSCSEEKQIERLQSRNNYSRPESLNRIRSQMPLEAKRKRAGFVIENNSNSIDALKTAVDDSVRWMEKQSSHKLTFMAWGSLLAVAVPIVAIGVTWRR</sequence>
<dbReference type="InterPro" id="IPR001977">
    <property type="entry name" value="Depp_CoAkinase"/>
</dbReference>
<dbReference type="FunFam" id="3.40.50.300:FF:000991">
    <property type="entry name" value="Dephospho-CoA kinase"/>
    <property type="match status" value="1"/>
</dbReference>
<dbReference type="PANTHER" id="PTHR10695:SF46">
    <property type="entry name" value="BIFUNCTIONAL COENZYME A SYNTHASE-RELATED"/>
    <property type="match status" value="1"/>
</dbReference>
<dbReference type="HAMAP" id="MF_00376">
    <property type="entry name" value="Dephospho_CoA_kinase"/>
    <property type="match status" value="1"/>
</dbReference>
<evidence type="ECO:0000256" key="4">
    <source>
        <dbReference type="ARBA" id="ARBA00022741"/>
    </source>
</evidence>
<dbReference type="InterPro" id="IPR027417">
    <property type="entry name" value="P-loop_NTPase"/>
</dbReference>
<keyword evidence="8" id="KW-1133">Transmembrane helix</keyword>
<protein>
    <submittedName>
        <fullName evidence="9">Dephospho-CoA kinase</fullName>
        <ecNumber evidence="9">2.7.1.24</ecNumber>
    </submittedName>
</protein>
<organism evidence="9">
    <name type="scientific">Angomonas desouzai</name>
    <dbReference type="NCBI Taxonomy" id="59800"/>
    <lineage>
        <taxon>Eukaryota</taxon>
        <taxon>Discoba</taxon>
        <taxon>Euglenozoa</taxon>
        <taxon>Kinetoplastea</taxon>
        <taxon>Metakinetoplastina</taxon>
        <taxon>Trypanosomatida</taxon>
        <taxon>Trypanosomatidae</taxon>
        <taxon>Strigomonadinae</taxon>
        <taxon>Angomonas</taxon>
    </lineage>
</organism>